<evidence type="ECO:0000313" key="4">
    <source>
        <dbReference type="Proteomes" id="UP001560045"/>
    </source>
</evidence>
<accession>A0ABV3XCI6</accession>
<proteinExistence type="predicted"/>
<sequence>MSQADRTPDPDDPRRGMHPRPKRGRALLLGTFLGLVVLVFLFMTLVSQCGTGGDGEASEDDPQGIAVAVDDPVAPSAVV</sequence>
<feature type="region of interest" description="Disordered" evidence="1">
    <location>
        <begin position="1"/>
        <end position="22"/>
    </location>
</feature>
<keyword evidence="2" id="KW-0812">Transmembrane</keyword>
<reference evidence="3 4" key="1">
    <citation type="submission" date="2024-06" db="EMBL/GenBank/DDBJ databases">
        <title>Draft genome sequence of Geodermatophilus badlandi, a novel member of the Geodermatophilaceae isolated from badland sedimentary rocks in the Red desert, Wyoming, USA.</title>
        <authorList>
            <person name="Ben Tekaya S."/>
            <person name="Nouioui I."/>
            <person name="Flores G.M."/>
            <person name="Shaal M.N."/>
            <person name="Bredoire F."/>
            <person name="Basile F."/>
            <person name="Van Diepen L."/>
            <person name="Ward N.L."/>
        </authorList>
    </citation>
    <scope>NUCLEOTIDE SEQUENCE [LARGE SCALE GENOMIC DNA]</scope>
    <source>
        <strain evidence="3 4">WL48A</strain>
    </source>
</reference>
<evidence type="ECO:0000313" key="3">
    <source>
        <dbReference type="EMBL" id="MEX5718285.1"/>
    </source>
</evidence>
<feature type="compositionally biased region" description="Basic and acidic residues" evidence="1">
    <location>
        <begin position="1"/>
        <end position="15"/>
    </location>
</feature>
<keyword evidence="4" id="KW-1185">Reference proteome</keyword>
<gene>
    <name evidence="3" type="ORF">ABQ292_07860</name>
</gene>
<name>A0ABV3XCI6_9ACTN</name>
<feature type="compositionally biased region" description="Low complexity" evidence="1">
    <location>
        <begin position="66"/>
        <end position="79"/>
    </location>
</feature>
<keyword evidence="2" id="KW-1133">Transmembrane helix</keyword>
<evidence type="ECO:0000256" key="2">
    <source>
        <dbReference type="SAM" id="Phobius"/>
    </source>
</evidence>
<comment type="caution">
    <text evidence="3">The sequence shown here is derived from an EMBL/GenBank/DDBJ whole genome shotgun (WGS) entry which is preliminary data.</text>
</comment>
<feature type="transmembrane region" description="Helical" evidence="2">
    <location>
        <begin position="26"/>
        <end position="46"/>
    </location>
</feature>
<dbReference type="RefSeq" id="WP_369204978.1">
    <property type="nucleotide sequence ID" value="NZ_JBFNXQ010000017.1"/>
</dbReference>
<dbReference type="EMBL" id="JBFNXQ010000017">
    <property type="protein sequence ID" value="MEX5718285.1"/>
    <property type="molecule type" value="Genomic_DNA"/>
</dbReference>
<organism evidence="3 4">
    <name type="scientific">Geodermatophilus maliterrae</name>
    <dbReference type="NCBI Taxonomy" id="3162531"/>
    <lineage>
        <taxon>Bacteria</taxon>
        <taxon>Bacillati</taxon>
        <taxon>Actinomycetota</taxon>
        <taxon>Actinomycetes</taxon>
        <taxon>Geodermatophilales</taxon>
        <taxon>Geodermatophilaceae</taxon>
        <taxon>Geodermatophilus</taxon>
    </lineage>
</organism>
<evidence type="ECO:0000256" key="1">
    <source>
        <dbReference type="SAM" id="MobiDB-lite"/>
    </source>
</evidence>
<feature type="region of interest" description="Disordered" evidence="1">
    <location>
        <begin position="51"/>
        <end position="79"/>
    </location>
</feature>
<protein>
    <submittedName>
        <fullName evidence="3">Uncharacterized protein</fullName>
    </submittedName>
</protein>
<keyword evidence="2" id="KW-0472">Membrane</keyword>
<dbReference type="Proteomes" id="UP001560045">
    <property type="component" value="Unassembled WGS sequence"/>
</dbReference>